<dbReference type="InterPro" id="IPR013766">
    <property type="entry name" value="Thioredoxin_domain"/>
</dbReference>
<dbReference type="EMBL" id="JBHLVN010000072">
    <property type="protein sequence ID" value="MFC0298351.1"/>
    <property type="molecule type" value="Genomic_DNA"/>
</dbReference>
<dbReference type="Proteomes" id="UP001589785">
    <property type="component" value="Unassembled WGS sequence"/>
</dbReference>
<dbReference type="InterPro" id="IPR017937">
    <property type="entry name" value="Thioredoxin_CS"/>
</dbReference>
<dbReference type="SUPFAM" id="SSF52833">
    <property type="entry name" value="Thioredoxin-like"/>
    <property type="match status" value="1"/>
</dbReference>
<dbReference type="PANTHER" id="PTHR42852">
    <property type="entry name" value="THIOL:DISULFIDE INTERCHANGE PROTEIN DSBE"/>
    <property type="match status" value="1"/>
</dbReference>
<dbReference type="InterPro" id="IPR050553">
    <property type="entry name" value="Thioredoxin_ResA/DsbE_sf"/>
</dbReference>
<keyword evidence="4" id="KW-1185">Reference proteome</keyword>
<dbReference type="Pfam" id="PF00578">
    <property type="entry name" value="AhpC-TSA"/>
    <property type="match status" value="1"/>
</dbReference>
<evidence type="ECO:0000256" key="1">
    <source>
        <dbReference type="ARBA" id="ARBA00023157"/>
    </source>
</evidence>
<dbReference type="CDD" id="cd02966">
    <property type="entry name" value="TlpA_like_family"/>
    <property type="match status" value="1"/>
</dbReference>
<dbReference type="InterPro" id="IPR036249">
    <property type="entry name" value="Thioredoxin-like_sf"/>
</dbReference>
<dbReference type="InterPro" id="IPR000866">
    <property type="entry name" value="AhpC/TSA"/>
</dbReference>
<comment type="caution">
    <text evidence="3">The sequence shown here is derived from an EMBL/GenBank/DDBJ whole genome shotgun (WGS) entry which is preliminary data.</text>
</comment>
<protein>
    <submittedName>
        <fullName evidence="3">TlpA disulfide reductase family protein</fullName>
    </submittedName>
</protein>
<dbReference type="PANTHER" id="PTHR42852:SF1">
    <property type="entry name" value="THIOREDOXIN-LIKE PROTEIN YNEN"/>
    <property type="match status" value="1"/>
</dbReference>
<feature type="domain" description="Thioredoxin" evidence="2">
    <location>
        <begin position="44"/>
        <end position="184"/>
    </location>
</feature>
<proteinExistence type="predicted"/>
<evidence type="ECO:0000313" key="4">
    <source>
        <dbReference type="Proteomes" id="UP001589785"/>
    </source>
</evidence>
<keyword evidence="1" id="KW-1015">Disulfide bond</keyword>
<reference evidence="3 4" key="1">
    <citation type="submission" date="2024-09" db="EMBL/GenBank/DDBJ databases">
        <authorList>
            <person name="Sun Q."/>
            <person name="Mori K."/>
        </authorList>
    </citation>
    <scope>NUCLEOTIDE SEQUENCE [LARGE SCALE GENOMIC DNA]</scope>
    <source>
        <strain evidence="3 4">CCM 7224</strain>
    </source>
</reference>
<dbReference type="Gene3D" id="3.40.30.10">
    <property type="entry name" value="Glutaredoxin"/>
    <property type="match status" value="1"/>
</dbReference>
<gene>
    <name evidence="3" type="ORF">ACFFHQ_13130</name>
</gene>
<dbReference type="PROSITE" id="PS00194">
    <property type="entry name" value="THIOREDOXIN_1"/>
    <property type="match status" value="1"/>
</dbReference>
<evidence type="ECO:0000313" key="3">
    <source>
        <dbReference type="EMBL" id="MFC0298351.1"/>
    </source>
</evidence>
<accession>A0ABV6GV38</accession>
<dbReference type="PROSITE" id="PS51352">
    <property type="entry name" value="THIOREDOXIN_2"/>
    <property type="match status" value="1"/>
</dbReference>
<name>A0ABV6GV38_9BACL</name>
<sequence>MRKIVVVLVLLVLAGWAVYDTLSNQVASPVEDGTQHESEIVEGIEVGNQAPDFALRTLDGKEVRLSDLRGKRVIVNMWATWCPPCRAEMPDMQKFYERYKDEGVEIVAVNLTQSEKQLEQVARFIQEYGITFTVVLDEKGEVSRQYQAHAIPTSYLIDSQGIIRKKMIGPMSYDWLVDQMKSIQ</sequence>
<dbReference type="RefSeq" id="WP_066233208.1">
    <property type="nucleotide sequence ID" value="NZ_JBHLVN010000072.1"/>
</dbReference>
<organism evidence="3 4">
    <name type="scientific">Geobacillus jurassicus</name>
    <dbReference type="NCBI Taxonomy" id="235932"/>
    <lineage>
        <taxon>Bacteria</taxon>
        <taxon>Bacillati</taxon>
        <taxon>Bacillota</taxon>
        <taxon>Bacilli</taxon>
        <taxon>Bacillales</taxon>
        <taxon>Anoxybacillaceae</taxon>
        <taxon>Geobacillus</taxon>
    </lineage>
</organism>
<evidence type="ECO:0000259" key="2">
    <source>
        <dbReference type="PROSITE" id="PS51352"/>
    </source>
</evidence>